<dbReference type="InterPro" id="IPR001347">
    <property type="entry name" value="SIS_dom"/>
</dbReference>
<gene>
    <name evidence="6" type="ORF">IOD40_13935</name>
</gene>
<evidence type="ECO:0000313" key="7">
    <source>
        <dbReference type="Proteomes" id="UP000601789"/>
    </source>
</evidence>
<proteinExistence type="predicted"/>
<name>A0ABS0SEQ6_9HYPH</name>
<evidence type="ECO:0000256" key="2">
    <source>
        <dbReference type="ARBA" id="ARBA00023125"/>
    </source>
</evidence>
<evidence type="ECO:0000313" key="6">
    <source>
        <dbReference type="EMBL" id="MBI1621757.1"/>
    </source>
</evidence>
<feature type="domain" description="HTH rpiR-type" evidence="4">
    <location>
        <begin position="13"/>
        <end position="89"/>
    </location>
</feature>
<dbReference type="SUPFAM" id="SSF46689">
    <property type="entry name" value="Homeodomain-like"/>
    <property type="match status" value="1"/>
</dbReference>
<dbReference type="SUPFAM" id="SSF53697">
    <property type="entry name" value="SIS domain"/>
    <property type="match status" value="1"/>
</dbReference>
<reference evidence="6 7" key="1">
    <citation type="submission" date="2020-10" db="EMBL/GenBank/DDBJ databases">
        <title>Aquamicrobium zhengzhouensis sp. nov., a exopolysaccharide producing bacterium isolated from farmland soil.</title>
        <authorList>
            <person name="Wang X."/>
        </authorList>
    </citation>
    <scope>NUCLEOTIDE SEQUENCE [LARGE SCALE GENOMIC DNA]</scope>
    <source>
        <strain evidence="7">cd-1</strain>
    </source>
</reference>
<dbReference type="Gene3D" id="1.10.10.10">
    <property type="entry name" value="Winged helix-like DNA-binding domain superfamily/Winged helix DNA-binding domain"/>
    <property type="match status" value="1"/>
</dbReference>
<dbReference type="InterPro" id="IPR000281">
    <property type="entry name" value="HTH_RpiR"/>
</dbReference>
<dbReference type="InterPro" id="IPR009057">
    <property type="entry name" value="Homeodomain-like_sf"/>
</dbReference>
<dbReference type="EMBL" id="JADGMQ010000010">
    <property type="protein sequence ID" value="MBI1621757.1"/>
    <property type="molecule type" value="Genomic_DNA"/>
</dbReference>
<evidence type="ECO:0000259" key="4">
    <source>
        <dbReference type="PROSITE" id="PS51071"/>
    </source>
</evidence>
<keyword evidence="1" id="KW-0805">Transcription regulation</keyword>
<dbReference type="PANTHER" id="PTHR30514">
    <property type="entry name" value="GLUCOKINASE"/>
    <property type="match status" value="1"/>
</dbReference>
<protein>
    <submittedName>
        <fullName evidence="6">MurR/RpiR family transcriptional regulator</fullName>
    </submittedName>
</protein>
<dbReference type="CDD" id="cd05013">
    <property type="entry name" value="SIS_RpiR"/>
    <property type="match status" value="1"/>
</dbReference>
<organism evidence="6 7">
    <name type="scientific">Aquamicrobium zhengzhouense</name>
    <dbReference type="NCBI Taxonomy" id="2781738"/>
    <lineage>
        <taxon>Bacteria</taxon>
        <taxon>Pseudomonadati</taxon>
        <taxon>Pseudomonadota</taxon>
        <taxon>Alphaproteobacteria</taxon>
        <taxon>Hyphomicrobiales</taxon>
        <taxon>Phyllobacteriaceae</taxon>
        <taxon>Aquamicrobium</taxon>
    </lineage>
</organism>
<dbReference type="InterPro" id="IPR035472">
    <property type="entry name" value="RpiR-like_SIS"/>
</dbReference>
<dbReference type="Pfam" id="PF01380">
    <property type="entry name" value="SIS"/>
    <property type="match status" value="1"/>
</dbReference>
<dbReference type="Gene3D" id="3.40.50.10490">
    <property type="entry name" value="Glucose-6-phosphate isomerase like protein, domain 1"/>
    <property type="match status" value="1"/>
</dbReference>
<dbReference type="Proteomes" id="UP000601789">
    <property type="component" value="Unassembled WGS sequence"/>
</dbReference>
<dbReference type="InterPro" id="IPR036388">
    <property type="entry name" value="WH-like_DNA-bd_sf"/>
</dbReference>
<accession>A0ABS0SEQ6</accession>
<keyword evidence="2" id="KW-0238">DNA-binding</keyword>
<feature type="domain" description="SIS" evidence="5">
    <location>
        <begin position="138"/>
        <end position="274"/>
    </location>
</feature>
<evidence type="ECO:0000256" key="1">
    <source>
        <dbReference type="ARBA" id="ARBA00023015"/>
    </source>
</evidence>
<dbReference type="PROSITE" id="PS51071">
    <property type="entry name" value="HTH_RPIR"/>
    <property type="match status" value="1"/>
</dbReference>
<comment type="caution">
    <text evidence="6">The sequence shown here is derived from an EMBL/GenBank/DDBJ whole genome shotgun (WGS) entry which is preliminary data.</text>
</comment>
<sequence length="274" mass="29527">MPTDGIPAPRNLAEFEERLRRVGGTLPKRLKQCAEYVAANPDKIAFATVADIAARAQVPASALMRFCQEMGFSGYSQMQKLYREEYSQKWPDYTTRLASLRNGGGETPSGLLAEFSEAGRSSIENLARSVDPELLRKAVTVLAGARTIHIVGLRRTFPVASYLAYAFEKMSIPAILHSGVGNLTQHHMLGEGDALIAITFAPYTADTVALAEAAAQRGVEIVAITDLPTSPLAALDALHLLVSEIDVGNFRVLAATMTLAMTLSVAVGARRRLL</sequence>
<dbReference type="InterPro" id="IPR047640">
    <property type="entry name" value="RpiR-like"/>
</dbReference>
<dbReference type="PANTHER" id="PTHR30514:SF20">
    <property type="entry name" value="TRANSCRIPTIONAL REGULATOR"/>
    <property type="match status" value="1"/>
</dbReference>
<dbReference type="RefSeq" id="WP_198477236.1">
    <property type="nucleotide sequence ID" value="NZ_JADGMQ010000010.1"/>
</dbReference>
<keyword evidence="3" id="KW-0804">Transcription</keyword>
<evidence type="ECO:0000256" key="3">
    <source>
        <dbReference type="ARBA" id="ARBA00023163"/>
    </source>
</evidence>
<dbReference type="InterPro" id="IPR046348">
    <property type="entry name" value="SIS_dom_sf"/>
</dbReference>
<evidence type="ECO:0000259" key="5">
    <source>
        <dbReference type="PROSITE" id="PS51464"/>
    </source>
</evidence>
<dbReference type="Pfam" id="PF01418">
    <property type="entry name" value="HTH_6"/>
    <property type="match status" value="1"/>
</dbReference>
<dbReference type="PROSITE" id="PS51464">
    <property type="entry name" value="SIS"/>
    <property type="match status" value="1"/>
</dbReference>
<keyword evidence="7" id="KW-1185">Reference proteome</keyword>